<name>A0ACC2VJH2_9TREE</name>
<accession>A0ACC2VJH2</accession>
<dbReference type="EMBL" id="JASBWT010000013">
    <property type="protein sequence ID" value="KAJ9099134.1"/>
    <property type="molecule type" value="Genomic_DNA"/>
</dbReference>
<reference evidence="1" key="1">
    <citation type="submission" date="2023-04" db="EMBL/GenBank/DDBJ databases">
        <title>Draft Genome sequencing of Naganishia species isolated from polar environments using Oxford Nanopore Technology.</title>
        <authorList>
            <person name="Leo P."/>
            <person name="Venkateswaran K."/>
        </authorList>
    </citation>
    <scope>NUCLEOTIDE SEQUENCE</scope>
    <source>
        <strain evidence="1">MNA-CCFEE 5423</strain>
    </source>
</reference>
<keyword evidence="2" id="KW-1185">Reference proteome</keyword>
<gene>
    <name evidence="1" type="ORF">QFC21_004013</name>
</gene>
<evidence type="ECO:0000313" key="2">
    <source>
        <dbReference type="Proteomes" id="UP001227268"/>
    </source>
</evidence>
<protein>
    <submittedName>
        <fullName evidence="1">Uncharacterized protein</fullName>
    </submittedName>
</protein>
<organism evidence="1 2">
    <name type="scientific">Naganishia friedmannii</name>
    <dbReference type="NCBI Taxonomy" id="89922"/>
    <lineage>
        <taxon>Eukaryota</taxon>
        <taxon>Fungi</taxon>
        <taxon>Dikarya</taxon>
        <taxon>Basidiomycota</taxon>
        <taxon>Agaricomycotina</taxon>
        <taxon>Tremellomycetes</taxon>
        <taxon>Filobasidiales</taxon>
        <taxon>Filobasidiaceae</taxon>
        <taxon>Naganishia</taxon>
    </lineage>
</organism>
<proteinExistence type="predicted"/>
<dbReference type="Proteomes" id="UP001227268">
    <property type="component" value="Unassembled WGS sequence"/>
</dbReference>
<comment type="caution">
    <text evidence="1">The sequence shown here is derived from an EMBL/GenBank/DDBJ whole genome shotgun (WGS) entry which is preliminary data.</text>
</comment>
<sequence length="1771" mass="195480">MSGINWETGNDISVQVNQRALIDKILARYSGEFTIFRELLQNADDAGASTVKIRFTTASKRADSSSLDLADLKNTLISRYELLNDGIPFREQDWDRLRKIAEGNPNEATIGAFGVGFYSLFSVTEQPMVVSGNRWMGFYWKDGGDQLFARTGERSVHSDSPTTLHESTTSSSTGNPCTSFTMDLRTPTPLDQPLDFARFLITSLTFMHTIRRIEMYVDDWEMLTIDKQVGVTETVAVPGEKARELSGRGFFKSVTSLTKDPGSTSPGGIMYVHNVNSTTVRISASVMRALLHSGYTPPPLPPVPIQPKSAVQHSGSWGAMLQSASSLWSRSATPVSHTPVPTDRSTIVAKPAATLNLEERLPATRTIRVVGTEVDCTVAGQFAVELERATKKAAPKRTKVQLIYSEAHEEEENTAEKETNGGPTAGSIFSGIQPPLHDSTGSTSATSTSGRIFIGQPTAQTTGLGGHISARFIPTVERESVDLQDRWVSIWNKELLWVAGWLARGTYAAEMDRLKREWSDHLGGDGGMDNLTLSAETTKLQERVTKQAVHLLRFFTFHPSTPSGLISTHIESAFFATHSSALLGVISTRGPMPVTSVRMPHPQLTPWLPSLPVLAPELAERADEELMVARLRERGLLKDIGLDDVVDALEQSPLDEEQAVGLIKWWISMTKVPAFDGRLRSKVMNAAVLRIVDIGSATRTERILRLADIKSWLNPATIPTDMPLSDQTLPYSITKRLGGNLSELAFAFDWHELGVVEWVQHLVSIAHTDAEDISLTDKTETKYDLTHSAPFVEKVLATVARSWNRLNAHDKETLKTSMNAIACLPTRRGFAKPQDSYFSDVDLFPDLAIINLPSLAIKGPLRAMLTAVGVRSHVDLQLVFSRLVGNQKWSCYELVRYLVSVRSTLTDLEMAKLKKTQAFPVLPQGESSSPDPSETIVRRTPDMLYEPSEEHKELAVEVLDWGHAWKANSPEAQFAFSLGVKRHVSLLLLLEIASHPADVKKRKAAFNYLLKNLAHYTGFNSTVYPDFAFVPAISPTNGESYLARPTAVFTNSAATVLGFATVDTKQVSEDVAAKLKLPKDPPVSEVARRVIDSPPLDVEQCIKYLEYMSSRLGDFYRDPNKSLSKLSNIPFVRVRDTRNPGSTSTILCRPNEIFFRPEDDSSTSSNLYSIYQRVFLYVNYGQSANAFLDACGVKRQPSIEQLAGLIVADPGKFLKLAQTKELYLAQLRILATSYSSFATDLKRQMVRSAFLLASKHVTHVASSRTQPLGNASKADLDGGDEDLGAILEFDLAAAKDICVIDDPNAYSIFGNDIRAAPQEDMLEEFYMKLGSQPLSGLIKEEYKSSGTPIVSTSATSLRHLVLERLALFYSDRSKSNAEFSLDWLKKDKNFNVFQVGSINLKRTLKQGGMERTNSQAVSACVVKARGGVINLYVSTGVEMDMFEVALALVKALFRKVRPDDPLLLMTILSTPLAALKRRGYNVDRILNQQKAERLAREADFRDKQEKADLERKTQGKLDDKTNAAAIAQLKDLFPNQDPRHLASVLEAQQNNHLVNATNALLQQDAARRASTSSKRESAELKRSPSIASSSTKLSGTTLMNSLRQKFKPGSGASTNSNGERGSASLPQGEGLGQTPSPAPSPAQNQTSEVKYPARGSSFLYPERFANTIIMPLATIFRLDPSSISVFYDMAGPLIAFNRGGALYLNARYYLAWHDQAVMMGETREAVISWFFSLAHELAHNAVAEHNSEHEFYFSSICETFMMELAKIISKS</sequence>
<evidence type="ECO:0000313" key="1">
    <source>
        <dbReference type="EMBL" id="KAJ9099134.1"/>
    </source>
</evidence>